<organism evidence="2 3">
    <name type="scientific">Sclerotinia nivalis</name>
    <dbReference type="NCBI Taxonomy" id="352851"/>
    <lineage>
        <taxon>Eukaryota</taxon>
        <taxon>Fungi</taxon>
        <taxon>Dikarya</taxon>
        <taxon>Ascomycota</taxon>
        <taxon>Pezizomycotina</taxon>
        <taxon>Leotiomycetes</taxon>
        <taxon>Helotiales</taxon>
        <taxon>Sclerotiniaceae</taxon>
        <taxon>Sclerotinia</taxon>
    </lineage>
</organism>
<proteinExistence type="predicted"/>
<dbReference type="Proteomes" id="UP001152300">
    <property type="component" value="Unassembled WGS sequence"/>
</dbReference>
<comment type="caution">
    <text evidence="2">The sequence shown here is derived from an EMBL/GenBank/DDBJ whole genome shotgun (WGS) entry which is preliminary data.</text>
</comment>
<accession>A0A9X0DK62</accession>
<feature type="compositionally biased region" description="Basic and acidic residues" evidence="1">
    <location>
        <begin position="1"/>
        <end position="16"/>
    </location>
</feature>
<evidence type="ECO:0000256" key="1">
    <source>
        <dbReference type="SAM" id="MobiDB-lite"/>
    </source>
</evidence>
<dbReference type="AlphaFoldDB" id="A0A9X0DK62"/>
<evidence type="ECO:0000313" key="3">
    <source>
        <dbReference type="Proteomes" id="UP001152300"/>
    </source>
</evidence>
<feature type="region of interest" description="Disordered" evidence="1">
    <location>
        <begin position="1"/>
        <end position="23"/>
    </location>
</feature>
<reference evidence="2" key="1">
    <citation type="submission" date="2022-11" db="EMBL/GenBank/DDBJ databases">
        <title>Genome Resource of Sclerotinia nivalis Strain SnTB1, a Plant Pathogen Isolated from American Ginseng.</title>
        <authorList>
            <person name="Fan S."/>
        </authorList>
    </citation>
    <scope>NUCLEOTIDE SEQUENCE</scope>
    <source>
        <strain evidence="2">SnTB1</strain>
    </source>
</reference>
<sequence>MTTDEEHGSEGKEGSTMKDNSPSSYIPNNYILPGYKLQRLPVISRVISPSRPLAVIPELQVIASEIQVLDGQIHFGPKTSKELFEQILFEEQHSQEMKEIFDHRKEENVKFYKPALASLVIEQDLKKDLEPVSQDLSFVQSIIPKYNHQSEIRKRKKTISQTQSQDGIKFVYVHAKDDLYPRKVNGSGGRIMLIPMFQFSERVTNLDEITWKETRMVLSKDLSQDMLNHCVLRIDHNDYLLNDWRNFADLPTEDQTLGVTGFDLVKNHLLNGRWVWITKQIDVCRRSIMIERTAHLYDARMMYIFSKHTEEMPYQLEPLKIFTSSSSRTWDCWERRNYGGGMPLLGGILVCWVYSVGYNEGEGGPLAWINHEDNNDLAKFLRPENHSRHNYRAVLAFGKRFDRSPPLPPFLRKDSGYCTIEPLDIPDESLSEPAFQARSSSTDKSRSTIHVSHLKHSPGCNGKGTPGFHCDCPGPSREAGQEFQEDEDEDEDAFCRRRRKELDLPEPNSKPNLKKRFSRSSISNSALKSWKGKIIRVGKLKDMSDHNSKAISEIQCTV</sequence>
<feature type="region of interest" description="Disordered" evidence="1">
    <location>
        <begin position="499"/>
        <end position="521"/>
    </location>
</feature>
<evidence type="ECO:0000313" key="2">
    <source>
        <dbReference type="EMBL" id="KAJ8066601.1"/>
    </source>
</evidence>
<protein>
    <submittedName>
        <fullName evidence="2">Uncharacterized protein</fullName>
    </submittedName>
</protein>
<dbReference type="EMBL" id="JAPEIS010000005">
    <property type="protein sequence ID" value="KAJ8066601.1"/>
    <property type="molecule type" value="Genomic_DNA"/>
</dbReference>
<name>A0A9X0DK62_9HELO</name>
<dbReference type="OrthoDB" id="3493102at2759"/>
<gene>
    <name evidence="2" type="ORF">OCU04_005648</name>
</gene>
<keyword evidence="3" id="KW-1185">Reference proteome</keyword>